<dbReference type="Pfam" id="PF14765">
    <property type="entry name" value="PS-DH"/>
    <property type="match status" value="1"/>
</dbReference>
<keyword evidence="5" id="KW-0012">Acyltransferase</keyword>
<gene>
    <name evidence="11" type="ORF">SAMN04244553_1762</name>
</gene>
<keyword evidence="12" id="KW-1185">Reference proteome</keyword>
<dbReference type="PANTHER" id="PTHR43775:SF37">
    <property type="entry name" value="SI:DKEY-61P9.11"/>
    <property type="match status" value="1"/>
</dbReference>
<dbReference type="InterPro" id="IPR009081">
    <property type="entry name" value="PP-bd_ACP"/>
</dbReference>
<dbReference type="Gene3D" id="3.40.47.10">
    <property type="match status" value="1"/>
</dbReference>
<feature type="active site" description="Proton donor; for dehydratase activity" evidence="6">
    <location>
        <position position="1181"/>
    </location>
</feature>
<keyword evidence="3" id="KW-0808">Transferase</keyword>
<dbReference type="InterPro" id="IPR042104">
    <property type="entry name" value="PKS_dehydratase_sf"/>
</dbReference>
<dbReference type="InterPro" id="IPR020807">
    <property type="entry name" value="PKS_DH"/>
</dbReference>
<dbReference type="PANTHER" id="PTHR43775">
    <property type="entry name" value="FATTY ACID SYNTHASE"/>
    <property type="match status" value="1"/>
</dbReference>
<protein>
    <submittedName>
        <fullName evidence="11">Phosphopantetheine attachment site</fullName>
    </submittedName>
</protein>
<feature type="region of interest" description="N-terminal hotdog fold" evidence="6">
    <location>
        <begin position="974"/>
        <end position="1107"/>
    </location>
</feature>
<dbReference type="InterPro" id="IPR036291">
    <property type="entry name" value="NAD(P)-bd_dom_sf"/>
</dbReference>
<feature type="region of interest" description="Disordered" evidence="7">
    <location>
        <begin position="1821"/>
        <end position="1849"/>
    </location>
</feature>
<dbReference type="SMART" id="SM01294">
    <property type="entry name" value="PKS_PP_betabranch"/>
    <property type="match status" value="1"/>
</dbReference>
<sequence length="1867" mass="195580">MRSAADIEAWLVARIAELLGADPAGLPVDVPFAALGLSSMQAVELSDDLQRWADTSLSPTFAYDHPSVAAAAAALATELGGAAETPEQAAITADPGDAVAIVGIGCRFPGADGPREYWDLLRAGVDAITEVPADRWDAAALYDPDPDAPGRMTTKWGGFLDDVEHFDAEFFGIAAKEATRMDPQQRLLLEVAWHAIEDTGIGPSRLAGTTTGVFLGASSYDHGVAVLAPGTEVSAQDGTGSALSIVANRLSYCLNLAGASMVVDTACSSSLVAVHLACQSLRAGESEMALAGGVNVIAAPRVALSFSKGRLMAPDGRCKPFDERANGYVRSEGAGVVVLKTLARARRDGDRVYAVIRGGAVNQDGRTNGLIAPSRPAQERVLRAAYRAAGVDPARVAYVEAHGTGTAVGDPIEVGALAAVLGQGRDPEQPLRVGSAKSNLGHLEAAAGVAGLIKTALSLHHRELPPTIHYKRPNPLLELDRVPVAVQAVVEALPVDADGAAIAGTSSFGFGGTNAHVVLSTAPATEPDEPTGATDFVLFPVTARSAAGLRRRARGWARAAERNRDDSTWLARAAATAALRGDHDGHRAAVVARDIEELIDGLTALADGELVRGVCEPQAPSRRVRRTALVFPGQGSQWDGMGRALAASVPAFAEAMRRCATELERQLGVSLWSAERGIVAHGTAQVPPALFAMQVALAETWRSFGIEPTAVCGHSMGEIAAAHVSGALSLADATRIVCVRSALLTEISGRGGLALLELDAAQVDSALTEYRDRVSVAAVNGPRATVISGEPRALDEIVARLEADGVFARRIAVDFAAHSPAVEPLRPRLREALRDIAVREPSVPLYSTVTGGPLTDTLVDPDYWARNLRETVLFDTAITALLAAEHDTFVEIAPHPVLARSLTEIAAENAPGADVVAVSSARRDEDEVFAFLHALGVLYTRGAELDWTRLYRPGTPVPIPPQGWNAQRFPLIRPASAAAAVAPVGGWLGRRVRIATRPELGVWPLQADAAPELADHVVDEVPVVPGAYWLGAAAQAARELAGGDTPTVVLTNVAFEAPHVLLPGTAPSLQLVVESAGGRSEFVIVSDAQGAPVTHARGRLDQAQAPLTDRPAPEIAELLARCAEPVPIAEFYERLAGNGLHYGPTFRGLTQLSRGGDEAVGKLTLPVQLTAGTGLHPALLDACLHTVAAAAGPRLTDALALPAGATRVQFATPTAPVTDVWCHARIVEYGERDLIADLVVLGADGRVLFSAMDFRVTTTEASTAERGRLYRLAWQPWESEGGRAPRGGWLILGGAHPALDALAERLTARGDRVVRTEAHEAADYETAAAELAETIEGLRGVIDARAYSSAGEDPAESAAYTADSVELARFLIGRTWRETPRLWLLTPDTQRAVRPSRLSTASLWGVSRVIATEHPETACGVVDLPAAPSGADIDRLVTVLRDQRAPQQVSIDRAVLAPRLVPVPRARTSVTIDPDLCQVVTGGLGALGLRVADWLSARGARNLLLLGRSAPDAAAEQVIADLRASGVKVTVAAVDVADSAALAAVLADAGRIGGVFHLAGVLEDAVVADLDEARLTRALAGKARGAWHLHNLTLEQPLAHFVLFSSLAGLFGSPGQGAYAAANTYLDALAAARAAQGRPAHSIAWGPWAAIGLAAAVGSERRLAAMGVPALETEAAMDLLEAALADSGPVLAAAAFDLPTLAGPGTPPAARELLANLLPDDEKPGGPTDQALSLHEIDDPGERLELVRGFVLGQVASIIGTSRPVDPTTPFRDLGFDSLMAVDLRNRLETGIGQRIPASLIFAHPTVDQLVDELTQRMLPATEPAPETPPQRHARPEIDADLDQATDDELADLLSAELDLSTEGDTR</sequence>
<evidence type="ECO:0000256" key="1">
    <source>
        <dbReference type="ARBA" id="ARBA00022450"/>
    </source>
</evidence>
<feature type="active site" description="Proton acceptor; for dehydratase activity" evidence="6">
    <location>
        <position position="1016"/>
    </location>
</feature>
<dbReference type="Gene3D" id="3.10.129.110">
    <property type="entry name" value="Polyketide synthase dehydratase"/>
    <property type="match status" value="1"/>
</dbReference>
<evidence type="ECO:0000256" key="2">
    <source>
        <dbReference type="ARBA" id="ARBA00022553"/>
    </source>
</evidence>
<feature type="domain" description="Carrier" evidence="8">
    <location>
        <begin position="1742"/>
        <end position="1818"/>
    </location>
</feature>
<dbReference type="InterPro" id="IPR057326">
    <property type="entry name" value="KR_dom"/>
</dbReference>
<dbReference type="PROSITE" id="PS00012">
    <property type="entry name" value="PHOSPHOPANTETHEINE"/>
    <property type="match status" value="2"/>
</dbReference>
<evidence type="ECO:0000259" key="8">
    <source>
        <dbReference type="PROSITE" id="PS50075"/>
    </source>
</evidence>
<dbReference type="InterPro" id="IPR049552">
    <property type="entry name" value="PKS_DH_N"/>
</dbReference>
<dbReference type="RefSeq" id="WP_097244354.1">
    <property type="nucleotide sequence ID" value="NZ_JAMTCW010000008.1"/>
</dbReference>
<evidence type="ECO:0000256" key="6">
    <source>
        <dbReference type="PROSITE-ProRule" id="PRU01363"/>
    </source>
</evidence>
<reference evidence="11 12" key="1">
    <citation type="submission" date="2017-09" db="EMBL/GenBank/DDBJ databases">
        <authorList>
            <person name="Ehlers B."/>
            <person name="Leendertz F.H."/>
        </authorList>
    </citation>
    <scope>NUCLEOTIDE SEQUENCE [LARGE SCALE GENOMIC DNA]</scope>
    <source>
        <strain evidence="11 12">DSM 45537</strain>
    </source>
</reference>
<evidence type="ECO:0000313" key="12">
    <source>
        <dbReference type="Proteomes" id="UP000219565"/>
    </source>
</evidence>
<dbReference type="Pfam" id="PF16197">
    <property type="entry name" value="KAsynt_C_assoc"/>
    <property type="match status" value="1"/>
</dbReference>
<dbReference type="InterPro" id="IPR016035">
    <property type="entry name" value="Acyl_Trfase/lysoPLipase"/>
</dbReference>
<evidence type="ECO:0000256" key="5">
    <source>
        <dbReference type="ARBA" id="ARBA00023315"/>
    </source>
</evidence>
<dbReference type="SUPFAM" id="SSF51735">
    <property type="entry name" value="NAD(P)-binding Rossmann-fold domains"/>
    <property type="match status" value="2"/>
</dbReference>
<dbReference type="InterPro" id="IPR013968">
    <property type="entry name" value="PKS_KR"/>
</dbReference>
<dbReference type="CDD" id="cd08955">
    <property type="entry name" value="KR_2_FAS_SDR_x"/>
    <property type="match status" value="1"/>
</dbReference>
<accession>A0A285L4U0</accession>
<dbReference type="Pfam" id="PF00550">
    <property type="entry name" value="PP-binding"/>
    <property type="match status" value="2"/>
</dbReference>
<dbReference type="SUPFAM" id="SSF52151">
    <property type="entry name" value="FabD/lysophospholipase-like"/>
    <property type="match status" value="1"/>
</dbReference>
<feature type="domain" description="PKS/mFAS DH" evidence="10">
    <location>
        <begin position="974"/>
        <end position="1265"/>
    </location>
</feature>
<dbReference type="Gene3D" id="3.40.50.720">
    <property type="entry name" value="NAD(P)-binding Rossmann-like Domain"/>
    <property type="match status" value="1"/>
</dbReference>
<dbReference type="SMART" id="SM00823">
    <property type="entry name" value="PKS_PP"/>
    <property type="match status" value="2"/>
</dbReference>
<dbReference type="PROSITE" id="PS52019">
    <property type="entry name" value="PKS_MFAS_DH"/>
    <property type="match status" value="1"/>
</dbReference>
<organism evidence="11 12">
    <name type="scientific">Nocardia amikacinitolerans</name>
    <dbReference type="NCBI Taxonomy" id="756689"/>
    <lineage>
        <taxon>Bacteria</taxon>
        <taxon>Bacillati</taxon>
        <taxon>Actinomycetota</taxon>
        <taxon>Actinomycetes</taxon>
        <taxon>Mycobacteriales</taxon>
        <taxon>Nocardiaceae</taxon>
        <taxon>Nocardia</taxon>
    </lineage>
</organism>
<evidence type="ECO:0000313" key="11">
    <source>
        <dbReference type="EMBL" id="SNY79912.1"/>
    </source>
</evidence>
<evidence type="ECO:0000256" key="4">
    <source>
        <dbReference type="ARBA" id="ARBA00023268"/>
    </source>
</evidence>
<dbReference type="InterPro" id="IPR006162">
    <property type="entry name" value="Ppantetheine_attach_site"/>
</dbReference>
<dbReference type="Pfam" id="PF00109">
    <property type="entry name" value="ketoacyl-synt"/>
    <property type="match status" value="1"/>
</dbReference>
<dbReference type="STRING" id="1379680.GCA_001612615_01298"/>
<dbReference type="InterPro" id="IPR014031">
    <property type="entry name" value="Ketoacyl_synth_C"/>
</dbReference>
<dbReference type="GO" id="GO:0031177">
    <property type="term" value="F:phosphopantetheine binding"/>
    <property type="evidence" value="ECO:0007669"/>
    <property type="project" value="InterPro"/>
</dbReference>
<evidence type="ECO:0000259" key="9">
    <source>
        <dbReference type="PROSITE" id="PS52004"/>
    </source>
</evidence>
<dbReference type="OrthoDB" id="9778690at2"/>
<feature type="domain" description="Carrier" evidence="8">
    <location>
        <begin position="2"/>
        <end position="79"/>
    </location>
</feature>
<dbReference type="Pfam" id="PF21089">
    <property type="entry name" value="PKS_DH_N"/>
    <property type="match status" value="1"/>
</dbReference>
<dbReference type="InterPro" id="IPR050091">
    <property type="entry name" value="PKS_NRPS_Biosynth_Enz"/>
</dbReference>
<dbReference type="Gene3D" id="1.10.1200.10">
    <property type="entry name" value="ACP-like"/>
    <property type="match status" value="2"/>
</dbReference>
<dbReference type="InterPro" id="IPR016039">
    <property type="entry name" value="Thiolase-like"/>
</dbReference>
<dbReference type="FunFam" id="3.40.47.10:FF:000019">
    <property type="entry name" value="Polyketide synthase type I"/>
    <property type="match status" value="1"/>
</dbReference>
<dbReference type="Pfam" id="PF02801">
    <property type="entry name" value="Ketoacyl-synt_C"/>
    <property type="match status" value="1"/>
</dbReference>
<dbReference type="InterPro" id="IPR020806">
    <property type="entry name" value="PKS_PP-bd"/>
</dbReference>
<dbReference type="SMART" id="SM00826">
    <property type="entry name" value="PKS_DH"/>
    <property type="match status" value="1"/>
</dbReference>
<name>A0A285L4U0_9NOCA</name>
<dbReference type="InterPro" id="IPR020841">
    <property type="entry name" value="PKS_Beta-ketoAc_synthase_dom"/>
</dbReference>
<dbReference type="Pfam" id="PF08659">
    <property type="entry name" value="KR"/>
    <property type="match status" value="1"/>
</dbReference>
<dbReference type="PROSITE" id="PS52004">
    <property type="entry name" value="KS3_2"/>
    <property type="match status" value="1"/>
</dbReference>
<dbReference type="SMART" id="SM00825">
    <property type="entry name" value="PKS_KS"/>
    <property type="match status" value="1"/>
</dbReference>
<dbReference type="InterPro" id="IPR036736">
    <property type="entry name" value="ACP-like_sf"/>
</dbReference>
<dbReference type="SMART" id="SM00822">
    <property type="entry name" value="PKS_KR"/>
    <property type="match status" value="1"/>
</dbReference>
<dbReference type="InterPro" id="IPR016036">
    <property type="entry name" value="Malonyl_transacylase_ACP-bd"/>
</dbReference>
<dbReference type="SMART" id="SM00827">
    <property type="entry name" value="PKS_AT"/>
    <property type="match status" value="1"/>
</dbReference>
<dbReference type="InterPro" id="IPR014030">
    <property type="entry name" value="Ketoacyl_synth_N"/>
</dbReference>
<dbReference type="GO" id="GO:0004312">
    <property type="term" value="F:fatty acid synthase activity"/>
    <property type="evidence" value="ECO:0007669"/>
    <property type="project" value="TreeGrafter"/>
</dbReference>
<dbReference type="SUPFAM" id="SSF55048">
    <property type="entry name" value="Probable ACP-binding domain of malonyl-CoA ACP transacylase"/>
    <property type="match status" value="1"/>
</dbReference>
<dbReference type="Proteomes" id="UP000219565">
    <property type="component" value="Unassembled WGS sequence"/>
</dbReference>
<dbReference type="Gene3D" id="3.40.366.10">
    <property type="entry name" value="Malonyl-Coenzyme A Acyl Carrier Protein, domain 2"/>
    <property type="match status" value="1"/>
</dbReference>
<dbReference type="Gene3D" id="3.30.70.3290">
    <property type="match status" value="1"/>
</dbReference>
<dbReference type="FunFam" id="3.40.366.10:FF:000002">
    <property type="entry name" value="Probable polyketide synthase 2"/>
    <property type="match status" value="1"/>
</dbReference>
<dbReference type="InterPro" id="IPR001227">
    <property type="entry name" value="Ac_transferase_dom_sf"/>
</dbReference>
<feature type="domain" description="Ketosynthase family 3 (KS3)" evidence="9">
    <location>
        <begin position="96"/>
        <end position="521"/>
    </location>
</feature>
<dbReference type="InterPro" id="IPR049900">
    <property type="entry name" value="PKS_mFAS_DH"/>
</dbReference>
<dbReference type="InterPro" id="IPR032821">
    <property type="entry name" value="PKS_assoc"/>
</dbReference>
<dbReference type="CDD" id="cd00833">
    <property type="entry name" value="PKS"/>
    <property type="match status" value="1"/>
</dbReference>
<dbReference type="GO" id="GO:0006633">
    <property type="term" value="P:fatty acid biosynthetic process"/>
    <property type="evidence" value="ECO:0007669"/>
    <property type="project" value="TreeGrafter"/>
</dbReference>
<dbReference type="SUPFAM" id="SSF53901">
    <property type="entry name" value="Thiolase-like"/>
    <property type="match status" value="1"/>
</dbReference>
<keyword evidence="4" id="KW-0511">Multifunctional enzyme</keyword>
<evidence type="ECO:0000259" key="10">
    <source>
        <dbReference type="PROSITE" id="PS52019"/>
    </source>
</evidence>
<dbReference type="InterPro" id="IPR049551">
    <property type="entry name" value="PKS_DH_C"/>
</dbReference>
<evidence type="ECO:0000256" key="3">
    <source>
        <dbReference type="ARBA" id="ARBA00022679"/>
    </source>
</evidence>
<dbReference type="SUPFAM" id="SSF47336">
    <property type="entry name" value="ACP-like"/>
    <property type="match status" value="2"/>
</dbReference>
<feature type="region of interest" description="C-terminal hotdog fold" evidence="6">
    <location>
        <begin position="1123"/>
        <end position="1265"/>
    </location>
</feature>
<dbReference type="PROSITE" id="PS50075">
    <property type="entry name" value="CARRIER"/>
    <property type="match status" value="2"/>
</dbReference>
<proteinExistence type="predicted"/>
<keyword evidence="2" id="KW-0597">Phosphoprotein</keyword>
<evidence type="ECO:0000256" key="7">
    <source>
        <dbReference type="SAM" id="MobiDB-lite"/>
    </source>
</evidence>
<dbReference type="EMBL" id="OBEG01000001">
    <property type="protein sequence ID" value="SNY79912.1"/>
    <property type="molecule type" value="Genomic_DNA"/>
</dbReference>
<feature type="compositionally biased region" description="Acidic residues" evidence="7">
    <location>
        <begin position="1839"/>
        <end position="1849"/>
    </location>
</feature>
<dbReference type="InterPro" id="IPR014043">
    <property type="entry name" value="Acyl_transferase_dom"/>
</dbReference>
<dbReference type="Pfam" id="PF00698">
    <property type="entry name" value="Acyl_transf_1"/>
    <property type="match status" value="1"/>
</dbReference>
<keyword evidence="1" id="KW-0596">Phosphopantetheine</keyword>